<proteinExistence type="inferred from homology"/>
<dbReference type="Gene3D" id="3.90.25.10">
    <property type="entry name" value="UDP-galactose 4-epimerase, domain 1"/>
    <property type="match status" value="1"/>
</dbReference>
<dbReference type="Gene3D" id="3.40.50.720">
    <property type="entry name" value="NAD(P)-binding Rossmann-like Domain"/>
    <property type="match status" value="1"/>
</dbReference>
<dbReference type="AlphaFoldDB" id="A0A9W9RKD1"/>
<comment type="similarity">
    <text evidence="1">Belongs to the NmrA-type oxidoreductase family. Isoflavone reductase subfamily.</text>
</comment>
<dbReference type="SUPFAM" id="SSF51735">
    <property type="entry name" value="NAD(P)-binding Rossmann-fold domains"/>
    <property type="match status" value="1"/>
</dbReference>
<comment type="caution">
    <text evidence="5">The sequence shown here is derived from an EMBL/GenBank/DDBJ whole genome shotgun (WGS) entry which is preliminary data.</text>
</comment>
<keyword evidence="6" id="KW-1185">Reference proteome</keyword>
<dbReference type="Pfam" id="PF13460">
    <property type="entry name" value="NAD_binding_10"/>
    <property type="match status" value="1"/>
</dbReference>
<organism evidence="5 6">
    <name type="scientific">Penicillium brevicompactum</name>
    <dbReference type="NCBI Taxonomy" id="5074"/>
    <lineage>
        <taxon>Eukaryota</taxon>
        <taxon>Fungi</taxon>
        <taxon>Dikarya</taxon>
        <taxon>Ascomycota</taxon>
        <taxon>Pezizomycotina</taxon>
        <taxon>Eurotiomycetes</taxon>
        <taxon>Eurotiomycetidae</taxon>
        <taxon>Eurotiales</taxon>
        <taxon>Aspergillaceae</taxon>
        <taxon>Penicillium</taxon>
    </lineage>
</organism>
<dbReference type="Proteomes" id="UP001148299">
    <property type="component" value="Unassembled WGS sequence"/>
</dbReference>
<evidence type="ECO:0000256" key="2">
    <source>
        <dbReference type="ARBA" id="ARBA00022857"/>
    </source>
</evidence>
<evidence type="ECO:0000259" key="4">
    <source>
        <dbReference type="Pfam" id="PF13460"/>
    </source>
</evidence>
<reference evidence="5" key="1">
    <citation type="submission" date="2022-12" db="EMBL/GenBank/DDBJ databases">
        <authorList>
            <person name="Petersen C."/>
        </authorList>
    </citation>
    <scope>NUCLEOTIDE SEQUENCE</scope>
    <source>
        <strain evidence="5">IBT 35675</strain>
    </source>
</reference>
<reference evidence="5" key="2">
    <citation type="journal article" date="2023" name="IMA Fungus">
        <title>Comparative genomic study of the Penicillium genus elucidates a diverse pangenome and 15 lateral gene transfer events.</title>
        <authorList>
            <person name="Petersen C."/>
            <person name="Sorensen T."/>
            <person name="Nielsen M.R."/>
            <person name="Sondergaard T.E."/>
            <person name="Sorensen J.L."/>
            <person name="Fitzpatrick D.A."/>
            <person name="Frisvad J.C."/>
            <person name="Nielsen K.L."/>
        </authorList>
    </citation>
    <scope>NUCLEOTIDE SEQUENCE</scope>
    <source>
        <strain evidence="5">IBT 35675</strain>
    </source>
</reference>
<sequence>MKVAVVGTGCVARYVVDALLANSHNVVTLSRTRKQHFESLPIVQHEIEYTAKSMSEFLQGCEVVICTVSFSSPNFVQIHQELLEACKSILTCKKLFPSIWIGNFEDVPDQPYEEAEGVQQIISLFSDQGTVEWTIISLGWLMDYMLPTEQRYLPDDPFWVQNHEARTFKLYGSGTQTVSCTPARDAARAVVRLAETEVPLEPITYISGQQLTWASLYEIIKERDPGYSLTQKSLMECIQDYNKSTDEMAKYGAMFDIMGHSEALKFPQSRVDKHREIYFKGLKFRTVKELLDEGVANQGKIV</sequence>
<keyword evidence="3" id="KW-0560">Oxidoreductase</keyword>
<dbReference type="PANTHER" id="PTHR47706:SF4">
    <property type="entry name" value="NMRA-LIKE DOMAIN-CONTAINING PROTEIN"/>
    <property type="match status" value="1"/>
</dbReference>
<dbReference type="GO" id="GO:0016491">
    <property type="term" value="F:oxidoreductase activity"/>
    <property type="evidence" value="ECO:0007669"/>
    <property type="project" value="UniProtKB-KW"/>
</dbReference>
<keyword evidence="2" id="KW-0521">NADP</keyword>
<evidence type="ECO:0000313" key="6">
    <source>
        <dbReference type="Proteomes" id="UP001148299"/>
    </source>
</evidence>
<dbReference type="InterPro" id="IPR016040">
    <property type="entry name" value="NAD(P)-bd_dom"/>
</dbReference>
<dbReference type="PANTHER" id="PTHR47706">
    <property type="entry name" value="NMRA-LIKE FAMILY PROTEIN"/>
    <property type="match status" value="1"/>
</dbReference>
<evidence type="ECO:0000256" key="1">
    <source>
        <dbReference type="ARBA" id="ARBA00005725"/>
    </source>
</evidence>
<evidence type="ECO:0000313" key="5">
    <source>
        <dbReference type="EMBL" id="KAJ5361863.1"/>
    </source>
</evidence>
<protein>
    <submittedName>
        <fullName evidence="5">NAD(P)-binding protein</fullName>
    </submittedName>
</protein>
<dbReference type="EMBL" id="JAPZBR010000002">
    <property type="protein sequence ID" value="KAJ5361863.1"/>
    <property type="molecule type" value="Genomic_DNA"/>
</dbReference>
<accession>A0A9W9RKD1</accession>
<feature type="domain" description="NAD(P)-binding" evidence="4">
    <location>
        <begin position="7"/>
        <end position="144"/>
    </location>
</feature>
<gene>
    <name evidence="5" type="ORF">N7541_002707</name>
</gene>
<dbReference type="InterPro" id="IPR036291">
    <property type="entry name" value="NAD(P)-bd_dom_sf"/>
</dbReference>
<dbReference type="InterPro" id="IPR051609">
    <property type="entry name" value="NmrA/Isoflavone_reductase-like"/>
</dbReference>
<evidence type="ECO:0000256" key="3">
    <source>
        <dbReference type="ARBA" id="ARBA00023002"/>
    </source>
</evidence>
<name>A0A9W9RKD1_PENBR</name>